<evidence type="ECO:0000259" key="1">
    <source>
        <dbReference type="SMART" id="SM00226"/>
    </source>
</evidence>
<organism evidence="2 3">
    <name type="scientific">Agrococcus jejuensis</name>
    <dbReference type="NCBI Taxonomy" id="399736"/>
    <lineage>
        <taxon>Bacteria</taxon>
        <taxon>Bacillati</taxon>
        <taxon>Actinomycetota</taxon>
        <taxon>Actinomycetes</taxon>
        <taxon>Micrococcales</taxon>
        <taxon>Microbacteriaceae</taxon>
        <taxon>Agrococcus</taxon>
    </lineage>
</organism>
<name>A0A1G8B932_9MICO</name>
<protein>
    <submittedName>
        <fullName evidence="2">Protein-tyrosine phosphatase</fullName>
    </submittedName>
</protein>
<dbReference type="RefSeq" id="WP_092502567.1">
    <property type="nucleotide sequence ID" value="NZ_LT629695.1"/>
</dbReference>
<dbReference type="SMART" id="SM00226">
    <property type="entry name" value="LMWPc"/>
    <property type="match status" value="1"/>
</dbReference>
<gene>
    <name evidence="2" type="ORF">SAMN04489720_0752</name>
</gene>
<reference evidence="3" key="1">
    <citation type="submission" date="2016-10" db="EMBL/GenBank/DDBJ databases">
        <authorList>
            <person name="Varghese N."/>
            <person name="Submissions S."/>
        </authorList>
    </citation>
    <scope>NUCLEOTIDE SEQUENCE [LARGE SCALE GENOMIC DNA]</scope>
    <source>
        <strain evidence="3">DSM 22002</strain>
    </source>
</reference>
<accession>A0A1G8B932</accession>
<feature type="domain" description="Phosphotyrosine protein phosphatase I" evidence="1">
    <location>
        <begin position="17"/>
        <end position="198"/>
    </location>
</feature>
<sequence length="216" mass="22421">MPLPSSPPDEGLVDGPFRVLVVCTGNVCRSPLTAAVLRARLAPCTADFAIASAGLRALEGEPIDPPVAAEAARLGVDVSEHRGRAFAADEAAAADLVIVATRRQRALAVELAPSIVRRTFTLLELDAVLAHIDADDASVDADASAGERLAQVVRVASRDRGPAVRGLSIDLPDPYRGSPTLHRGVADLVDASATRVADRLLELAGGCQPLVSEDVS</sequence>
<dbReference type="InterPro" id="IPR023485">
    <property type="entry name" value="Ptyr_pPase"/>
</dbReference>
<evidence type="ECO:0000313" key="2">
    <source>
        <dbReference type="EMBL" id="SDH29688.1"/>
    </source>
</evidence>
<dbReference type="GO" id="GO:0004725">
    <property type="term" value="F:protein tyrosine phosphatase activity"/>
    <property type="evidence" value="ECO:0007669"/>
    <property type="project" value="TreeGrafter"/>
</dbReference>
<dbReference type="EMBL" id="LT629695">
    <property type="protein sequence ID" value="SDH29688.1"/>
    <property type="molecule type" value="Genomic_DNA"/>
</dbReference>
<dbReference type="Proteomes" id="UP000198822">
    <property type="component" value="Chromosome I"/>
</dbReference>
<proteinExistence type="predicted"/>
<evidence type="ECO:0000313" key="3">
    <source>
        <dbReference type="Proteomes" id="UP000198822"/>
    </source>
</evidence>
<dbReference type="Pfam" id="PF01451">
    <property type="entry name" value="LMWPc"/>
    <property type="match status" value="1"/>
</dbReference>
<dbReference type="OrthoDB" id="9784339at2"/>
<dbReference type="AlphaFoldDB" id="A0A1G8B932"/>
<dbReference type="PANTHER" id="PTHR11717">
    <property type="entry name" value="LOW MOLECULAR WEIGHT PROTEIN TYROSINE PHOSPHATASE"/>
    <property type="match status" value="1"/>
</dbReference>
<dbReference type="SUPFAM" id="SSF52788">
    <property type="entry name" value="Phosphotyrosine protein phosphatases I"/>
    <property type="match status" value="1"/>
</dbReference>
<keyword evidence="3" id="KW-1185">Reference proteome</keyword>
<dbReference type="Gene3D" id="3.40.50.2300">
    <property type="match status" value="1"/>
</dbReference>
<dbReference type="PANTHER" id="PTHR11717:SF31">
    <property type="entry name" value="LOW MOLECULAR WEIGHT PROTEIN-TYROSINE-PHOSPHATASE ETP-RELATED"/>
    <property type="match status" value="1"/>
</dbReference>
<dbReference type="InterPro" id="IPR036196">
    <property type="entry name" value="Ptyr_pPase_sf"/>
</dbReference>
<dbReference type="InterPro" id="IPR050438">
    <property type="entry name" value="LMW_PTPase"/>
</dbReference>
<dbReference type="STRING" id="399736.SAMN04489720_0752"/>